<keyword evidence="1" id="KW-0472">Membrane</keyword>
<gene>
    <name evidence="2" type="ORF">FGS76_11555</name>
</gene>
<accession>A0ABY2XKL3</accession>
<keyword evidence="3" id="KW-1185">Reference proteome</keyword>
<organism evidence="2 3">
    <name type="scientific">Alloalcanivorax gelatiniphagus</name>
    <dbReference type="NCBI Taxonomy" id="1194167"/>
    <lineage>
        <taxon>Bacteria</taxon>
        <taxon>Pseudomonadati</taxon>
        <taxon>Pseudomonadota</taxon>
        <taxon>Gammaproteobacteria</taxon>
        <taxon>Oceanospirillales</taxon>
        <taxon>Alcanivoracaceae</taxon>
        <taxon>Alloalcanivorax</taxon>
    </lineage>
</organism>
<proteinExistence type="predicted"/>
<dbReference type="Proteomes" id="UP000739180">
    <property type="component" value="Unassembled WGS sequence"/>
</dbReference>
<comment type="caution">
    <text evidence="2">The sequence shown here is derived from an EMBL/GenBank/DDBJ whole genome shotgun (WGS) entry which is preliminary data.</text>
</comment>
<keyword evidence="1" id="KW-1133">Transmembrane helix</keyword>
<evidence type="ECO:0000256" key="1">
    <source>
        <dbReference type="SAM" id="Phobius"/>
    </source>
</evidence>
<reference evidence="2 3" key="1">
    <citation type="submission" date="2019-05" db="EMBL/GenBank/DDBJ databases">
        <title>Genome of Alcanivorax gelatiniphagus, an oil degrading marine bacteria.</title>
        <authorList>
            <person name="Kwon K.K."/>
        </authorList>
    </citation>
    <scope>NUCLEOTIDE SEQUENCE [LARGE SCALE GENOMIC DNA]</scope>
    <source>
        <strain evidence="2 3">MEBiC 08158</strain>
    </source>
</reference>
<dbReference type="EMBL" id="VCQT01000036">
    <property type="protein sequence ID" value="TMW12124.1"/>
    <property type="molecule type" value="Genomic_DNA"/>
</dbReference>
<sequence>MITYLYWFVLAAAIFLVLFGVGVRMGKWKPALIIAVIIWLAGTLLYYFWLEQIFVKRLGGTMNLEVPQGQQHIAATWKGDNLWIENYDPETNRCVFREYSRGNLLEGQVVIKNCNPLRAGNGGGTGMAIPDGPRTPL</sequence>
<evidence type="ECO:0000313" key="3">
    <source>
        <dbReference type="Proteomes" id="UP000739180"/>
    </source>
</evidence>
<feature type="transmembrane region" description="Helical" evidence="1">
    <location>
        <begin position="6"/>
        <end position="23"/>
    </location>
</feature>
<feature type="transmembrane region" description="Helical" evidence="1">
    <location>
        <begin position="30"/>
        <end position="49"/>
    </location>
</feature>
<name>A0ABY2XKL3_9GAMM</name>
<protein>
    <submittedName>
        <fullName evidence="2">Uncharacterized protein</fullName>
    </submittedName>
</protein>
<dbReference type="RefSeq" id="WP_138772798.1">
    <property type="nucleotide sequence ID" value="NZ_JBHSSX010000008.1"/>
</dbReference>
<evidence type="ECO:0000313" key="2">
    <source>
        <dbReference type="EMBL" id="TMW12124.1"/>
    </source>
</evidence>
<keyword evidence="1" id="KW-0812">Transmembrane</keyword>